<dbReference type="GO" id="GO:0018580">
    <property type="term" value="F:nitronate monooxygenase activity"/>
    <property type="evidence" value="ECO:0007669"/>
    <property type="project" value="InterPro"/>
</dbReference>
<evidence type="ECO:0000313" key="4">
    <source>
        <dbReference type="EMBL" id="POY71296.1"/>
    </source>
</evidence>
<evidence type="ECO:0000313" key="5">
    <source>
        <dbReference type="Proteomes" id="UP000237144"/>
    </source>
</evidence>
<proteinExistence type="predicted"/>
<dbReference type="Pfam" id="PF03060">
    <property type="entry name" value="NMO"/>
    <property type="match status" value="1"/>
</dbReference>
<reference evidence="4 5" key="1">
    <citation type="journal article" date="2018" name="Front. Microbiol.">
        <title>Prospects for Fungal Bioremediation of Acidic Radioactive Waste Sites: Characterization and Genome Sequence of Rhodotorula taiwanensis MD1149.</title>
        <authorList>
            <person name="Tkavc R."/>
            <person name="Matrosova V.Y."/>
            <person name="Grichenko O.E."/>
            <person name="Gostincar C."/>
            <person name="Volpe R.P."/>
            <person name="Klimenkova P."/>
            <person name="Gaidamakova E.K."/>
            <person name="Zhou C.E."/>
            <person name="Stewart B.J."/>
            <person name="Lyman M.G."/>
            <person name="Malfatti S.A."/>
            <person name="Rubinfeld B."/>
            <person name="Courtot M."/>
            <person name="Singh J."/>
            <person name="Dalgard C.L."/>
            <person name="Hamilton T."/>
            <person name="Frey K.G."/>
            <person name="Gunde-Cimerman N."/>
            <person name="Dugan L."/>
            <person name="Daly M.J."/>
        </authorList>
    </citation>
    <scope>NUCLEOTIDE SEQUENCE [LARGE SCALE GENOMIC DNA]</scope>
    <source>
        <strain evidence="4 5">MD1149</strain>
    </source>
</reference>
<dbReference type="Proteomes" id="UP000237144">
    <property type="component" value="Unassembled WGS sequence"/>
</dbReference>
<accession>A0A2S5B3G5</accession>
<organism evidence="4 5">
    <name type="scientific">Rhodotorula taiwanensis</name>
    <dbReference type="NCBI Taxonomy" id="741276"/>
    <lineage>
        <taxon>Eukaryota</taxon>
        <taxon>Fungi</taxon>
        <taxon>Dikarya</taxon>
        <taxon>Basidiomycota</taxon>
        <taxon>Pucciniomycotina</taxon>
        <taxon>Microbotryomycetes</taxon>
        <taxon>Sporidiobolales</taxon>
        <taxon>Sporidiobolaceae</taxon>
        <taxon>Rhodotorula</taxon>
    </lineage>
</organism>
<dbReference type="SUPFAM" id="SSF51412">
    <property type="entry name" value="Inosine monophosphate dehydrogenase (IMPDH)"/>
    <property type="match status" value="1"/>
</dbReference>
<dbReference type="Gene3D" id="3.20.20.70">
    <property type="entry name" value="Aldolase class I"/>
    <property type="match status" value="1"/>
</dbReference>
<keyword evidence="2" id="KW-0288">FMN</keyword>
<dbReference type="InterPro" id="IPR004136">
    <property type="entry name" value="NMO"/>
</dbReference>
<keyword evidence="3" id="KW-0560">Oxidoreductase</keyword>
<keyword evidence="1" id="KW-0285">Flavoprotein</keyword>
<protein>
    <submittedName>
        <fullName evidence="4">Uncharacterized protein</fullName>
    </submittedName>
</protein>
<dbReference type="PANTHER" id="PTHR32332:SF20">
    <property type="entry name" value="2-NITROPROPANE DIOXYGENASE-LIKE PROTEIN"/>
    <property type="match status" value="1"/>
</dbReference>
<keyword evidence="5" id="KW-1185">Reference proteome</keyword>
<evidence type="ECO:0000256" key="2">
    <source>
        <dbReference type="ARBA" id="ARBA00022643"/>
    </source>
</evidence>
<dbReference type="AlphaFoldDB" id="A0A2S5B3G5"/>
<name>A0A2S5B3G5_9BASI</name>
<evidence type="ECO:0000256" key="1">
    <source>
        <dbReference type="ARBA" id="ARBA00022630"/>
    </source>
</evidence>
<dbReference type="EMBL" id="PJQD01000085">
    <property type="protein sequence ID" value="POY71296.1"/>
    <property type="molecule type" value="Genomic_DNA"/>
</dbReference>
<evidence type="ECO:0000256" key="3">
    <source>
        <dbReference type="ARBA" id="ARBA00023002"/>
    </source>
</evidence>
<sequence>MPIETLLTKKLGIRVPVVQGGMMYVGEKGLVAAVSNAGGLGILTGLTPGSPEKLREAIREVRKLTSKPFAVNLTFLPSISPPPYGEYAQVIIDEGVKVAETAGGPAAIPVIKMLKKAGVFVIHKCTAIRHAQAAEKVGVDMLSIDGFECAGHPGEDDIGGLLLLALAARKIKTPYIASGGIGDGRGLAAALALGAQGVNCGTVFMATKESYIHENIKKEMVKADERSTTHIFRTLHKEYSAAKIPSSKQVAQEVVAKERRPGGVQFPEIAPLVSGARGKTVYENGDPDAGVWSSSGVLGLIEDIPSCAELLQRMEQDAERIMLENAKLVKRESKL</sequence>
<dbReference type="STRING" id="741276.A0A2S5B3G5"/>
<dbReference type="OrthoDB" id="412383at2759"/>
<gene>
    <name evidence="4" type="ORF">BMF94_5608</name>
</gene>
<dbReference type="CDD" id="cd04730">
    <property type="entry name" value="NPD_like"/>
    <property type="match status" value="1"/>
</dbReference>
<dbReference type="InterPro" id="IPR013785">
    <property type="entry name" value="Aldolase_TIM"/>
</dbReference>
<comment type="caution">
    <text evidence="4">The sequence shown here is derived from an EMBL/GenBank/DDBJ whole genome shotgun (WGS) entry which is preliminary data.</text>
</comment>
<dbReference type="PANTHER" id="PTHR32332">
    <property type="entry name" value="2-NITROPROPANE DIOXYGENASE"/>
    <property type="match status" value="1"/>
</dbReference>